<protein>
    <submittedName>
        <fullName evidence="1">Uncharacterized protein</fullName>
    </submittedName>
</protein>
<gene>
    <name evidence="1" type="ORF">IEQ34_009595</name>
</gene>
<organism evidence="1 2">
    <name type="scientific">Dendrobium chrysotoxum</name>
    <name type="common">Orchid</name>
    <dbReference type="NCBI Taxonomy" id="161865"/>
    <lineage>
        <taxon>Eukaryota</taxon>
        <taxon>Viridiplantae</taxon>
        <taxon>Streptophyta</taxon>
        <taxon>Embryophyta</taxon>
        <taxon>Tracheophyta</taxon>
        <taxon>Spermatophyta</taxon>
        <taxon>Magnoliopsida</taxon>
        <taxon>Liliopsida</taxon>
        <taxon>Asparagales</taxon>
        <taxon>Orchidaceae</taxon>
        <taxon>Epidendroideae</taxon>
        <taxon>Malaxideae</taxon>
        <taxon>Dendrobiinae</taxon>
        <taxon>Dendrobium</taxon>
    </lineage>
</organism>
<proteinExistence type="predicted"/>
<dbReference type="Proteomes" id="UP000775213">
    <property type="component" value="Unassembled WGS sequence"/>
</dbReference>
<name>A0AAV7H3A4_DENCH</name>
<sequence length="396" mass="44717">MGQWSPLQEIANTSVEFGSHGRTWVSGYGLIETSGVRWWFDGTSVSGGGSAEQLRQKRFANSHHRALAPTRLDPESIFEAHKSNWYSSIRSLRPGGKALSLASRTKEAVISSWIMKLLLERGYSVCRTTNEKIIVNYYENPSSLRMVGRRVRLGTPHPEFESPQLRPRLFSGAKQVWVRCRWVASLGSVEKLITPPGAPFGVAAVVKPIPIPHNNLSFKYFRYKLGHIMAIPTDPKVFHDPNGNPFLEGNKPISNCHNLNHTATRFFPHPLSLHQLPHAADSLPIPEVGIYVRQKYISPIIHCFNLQNFAQSKFSQLNVSIDFARIKQCSPSSRMRFRRHGFNELQSLFQSPSSAIHVHHAAIMLRPRLNSIFTLHQIKILKPSINQTRNAAPTEN</sequence>
<dbReference type="EMBL" id="JAGFBR010000009">
    <property type="protein sequence ID" value="KAH0462020.1"/>
    <property type="molecule type" value="Genomic_DNA"/>
</dbReference>
<evidence type="ECO:0000313" key="1">
    <source>
        <dbReference type="EMBL" id="KAH0462020.1"/>
    </source>
</evidence>
<reference evidence="1 2" key="1">
    <citation type="journal article" date="2021" name="Hortic Res">
        <title>Chromosome-scale assembly of the Dendrobium chrysotoxum genome enhances the understanding of orchid evolution.</title>
        <authorList>
            <person name="Zhang Y."/>
            <person name="Zhang G.Q."/>
            <person name="Zhang D."/>
            <person name="Liu X.D."/>
            <person name="Xu X.Y."/>
            <person name="Sun W.H."/>
            <person name="Yu X."/>
            <person name="Zhu X."/>
            <person name="Wang Z.W."/>
            <person name="Zhao X."/>
            <person name="Zhong W.Y."/>
            <person name="Chen H."/>
            <person name="Yin W.L."/>
            <person name="Huang T."/>
            <person name="Niu S.C."/>
            <person name="Liu Z.J."/>
        </authorList>
    </citation>
    <scope>NUCLEOTIDE SEQUENCE [LARGE SCALE GENOMIC DNA]</scope>
    <source>
        <strain evidence="1">Lindl</strain>
    </source>
</reference>
<dbReference type="AlphaFoldDB" id="A0AAV7H3A4"/>
<keyword evidence="2" id="KW-1185">Reference proteome</keyword>
<comment type="caution">
    <text evidence="1">The sequence shown here is derived from an EMBL/GenBank/DDBJ whole genome shotgun (WGS) entry which is preliminary data.</text>
</comment>
<evidence type="ECO:0000313" key="2">
    <source>
        <dbReference type="Proteomes" id="UP000775213"/>
    </source>
</evidence>
<accession>A0AAV7H3A4</accession>